<feature type="non-terminal residue" evidence="1">
    <location>
        <position position="1"/>
    </location>
</feature>
<comment type="caution">
    <text evidence="1">The sequence shown here is derived from an EMBL/GenBank/DDBJ whole genome shotgun (WGS) entry which is preliminary data.</text>
</comment>
<dbReference type="Proteomes" id="UP000553632">
    <property type="component" value="Unassembled WGS sequence"/>
</dbReference>
<evidence type="ECO:0000313" key="2">
    <source>
        <dbReference type="Proteomes" id="UP000553632"/>
    </source>
</evidence>
<protein>
    <submittedName>
        <fullName evidence="1">Uncharacterized protein</fullName>
    </submittedName>
</protein>
<keyword evidence="2" id="KW-1185">Reference proteome</keyword>
<dbReference type="AlphaFoldDB" id="A0A7J6PS50"/>
<dbReference type="EMBL" id="JABANO010038201">
    <property type="protein sequence ID" value="KAF4698948.1"/>
    <property type="molecule type" value="Genomic_DNA"/>
</dbReference>
<feature type="non-terminal residue" evidence="1">
    <location>
        <position position="145"/>
    </location>
</feature>
<sequence length="145" mass="16206">NKTTLCTERCSNGSISPKPPVGTAECQPFGFCRIECYQGEPDLVDDGQEKFMTPAVVDFSRLSVCRLRHRSDRYVREGLRVLIADQYPEAQADGIFTASASEISPAPARGHTMLNRHACQFYAIEATIAAITCRHYLQRVQARRP</sequence>
<reference evidence="1 2" key="1">
    <citation type="submission" date="2020-04" db="EMBL/GenBank/DDBJ databases">
        <title>Perkinsus olseni comparative genomics.</title>
        <authorList>
            <person name="Bogema D.R."/>
        </authorList>
    </citation>
    <scope>NUCLEOTIDE SEQUENCE [LARGE SCALE GENOMIC DNA]</scope>
    <source>
        <strain evidence="1 2">ATCC PRA-207</strain>
    </source>
</reference>
<accession>A0A7J6PS50</accession>
<proteinExistence type="predicted"/>
<gene>
    <name evidence="1" type="ORF">FOZ63_014373</name>
</gene>
<evidence type="ECO:0000313" key="1">
    <source>
        <dbReference type="EMBL" id="KAF4698948.1"/>
    </source>
</evidence>
<name>A0A7J6PS50_PEROL</name>
<organism evidence="1 2">
    <name type="scientific">Perkinsus olseni</name>
    <name type="common">Perkinsus atlanticus</name>
    <dbReference type="NCBI Taxonomy" id="32597"/>
    <lineage>
        <taxon>Eukaryota</taxon>
        <taxon>Sar</taxon>
        <taxon>Alveolata</taxon>
        <taxon>Perkinsozoa</taxon>
        <taxon>Perkinsea</taxon>
        <taxon>Perkinsida</taxon>
        <taxon>Perkinsidae</taxon>
        <taxon>Perkinsus</taxon>
    </lineage>
</organism>